<protein>
    <submittedName>
        <fullName evidence="2">Uncharacterized protein</fullName>
    </submittedName>
</protein>
<comment type="caution">
    <text evidence="2">The sequence shown here is derived from an EMBL/GenBank/DDBJ whole genome shotgun (WGS) entry which is preliminary data.</text>
</comment>
<evidence type="ECO:0000313" key="2">
    <source>
        <dbReference type="EMBL" id="RIA80193.1"/>
    </source>
</evidence>
<proteinExistence type="predicted"/>
<dbReference type="Proteomes" id="UP000265703">
    <property type="component" value="Unassembled WGS sequence"/>
</dbReference>
<name>A0A397S189_9GLOM</name>
<feature type="region of interest" description="Disordered" evidence="1">
    <location>
        <begin position="36"/>
        <end position="65"/>
    </location>
</feature>
<keyword evidence="3" id="KW-1185">Reference proteome</keyword>
<evidence type="ECO:0000256" key="1">
    <source>
        <dbReference type="SAM" id="MobiDB-lite"/>
    </source>
</evidence>
<organism evidence="2 3">
    <name type="scientific">Glomus cerebriforme</name>
    <dbReference type="NCBI Taxonomy" id="658196"/>
    <lineage>
        <taxon>Eukaryota</taxon>
        <taxon>Fungi</taxon>
        <taxon>Fungi incertae sedis</taxon>
        <taxon>Mucoromycota</taxon>
        <taxon>Glomeromycotina</taxon>
        <taxon>Glomeromycetes</taxon>
        <taxon>Glomerales</taxon>
        <taxon>Glomeraceae</taxon>
        <taxon>Glomus</taxon>
    </lineage>
</organism>
<reference evidence="2 3" key="1">
    <citation type="submission" date="2018-06" db="EMBL/GenBank/DDBJ databases">
        <title>Comparative genomics reveals the genomic features of Rhizophagus irregularis, R. cerebriforme, R. diaphanum and Gigaspora rosea, and their symbiotic lifestyle signature.</title>
        <authorList>
            <person name="Morin E."/>
            <person name="San Clemente H."/>
            <person name="Chen E.C.H."/>
            <person name="De La Providencia I."/>
            <person name="Hainaut M."/>
            <person name="Kuo A."/>
            <person name="Kohler A."/>
            <person name="Murat C."/>
            <person name="Tang N."/>
            <person name="Roy S."/>
            <person name="Loubradou J."/>
            <person name="Henrissat B."/>
            <person name="Grigoriev I.V."/>
            <person name="Corradi N."/>
            <person name="Roux C."/>
            <person name="Martin F.M."/>
        </authorList>
    </citation>
    <scope>NUCLEOTIDE SEQUENCE [LARGE SCALE GENOMIC DNA]</scope>
    <source>
        <strain evidence="2 3">DAOM 227022</strain>
    </source>
</reference>
<dbReference type="AlphaFoldDB" id="A0A397S189"/>
<feature type="compositionally biased region" description="Low complexity" evidence="1">
    <location>
        <begin position="36"/>
        <end position="49"/>
    </location>
</feature>
<gene>
    <name evidence="2" type="ORF">C1645_839150</name>
</gene>
<dbReference type="EMBL" id="QKYT01001024">
    <property type="protein sequence ID" value="RIA80193.1"/>
    <property type="molecule type" value="Genomic_DNA"/>
</dbReference>
<evidence type="ECO:0000313" key="3">
    <source>
        <dbReference type="Proteomes" id="UP000265703"/>
    </source>
</evidence>
<sequence length="65" mass="7442">MGITILVEEVMLFKDFGAKERIFKHKWSDSSFIKVNSKSSTQQNKSNNNEVAKHGESSKIIRSQK</sequence>
<accession>A0A397S189</accession>